<evidence type="ECO:0000313" key="8">
    <source>
        <dbReference type="Proteomes" id="UP000176863"/>
    </source>
</evidence>
<gene>
    <name evidence="7" type="ORF">A2851_03760</name>
</gene>
<sequence>METVATPVVVRRSRSGLGYGLFAAGLFQRGDFLAQYTGTRIPTSLADTLKSRYLFEIDSEWTIDGSPRTNIARYINHSCQPNAQAEIRDGRILIYAAEVIHDGEEVTIDYDEEYFDEFIRPAGCKCAKCAYTLIS</sequence>
<proteinExistence type="predicted"/>
<dbReference type="GO" id="GO:0008168">
    <property type="term" value="F:methyltransferase activity"/>
    <property type="evidence" value="ECO:0007669"/>
    <property type="project" value="UniProtKB-KW"/>
</dbReference>
<dbReference type="InterPro" id="IPR050777">
    <property type="entry name" value="SET2_Histone-Lys_MeTrsfase"/>
</dbReference>
<organism evidence="7 8">
    <name type="scientific">Candidatus Kaiserbacteria bacterium RIFCSPHIGHO2_01_FULL_53_29</name>
    <dbReference type="NCBI Taxonomy" id="1798480"/>
    <lineage>
        <taxon>Bacteria</taxon>
        <taxon>Candidatus Kaiseribacteriota</taxon>
    </lineage>
</organism>
<dbReference type="SMART" id="SM00317">
    <property type="entry name" value="SET"/>
    <property type="match status" value="1"/>
</dbReference>
<dbReference type="GO" id="GO:0032259">
    <property type="term" value="P:methylation"/>
    <property type="evidence" value="ECO:0007669"/>
    <property type="project" value="UniProtKB-KW"/>
</dbReference>
<reference evidence="7 8" key="1">
    <citation type="journal article" date="2016" name="Nat. Commun.">
        <title>Thousands of microbial genomes shed light on interconnected biogeochemical processes in an aquifer system.</title>
        <authorList>
            <person name="Anantharaman K."/>
            <person name="Brown C.T."/>
            <person name="Hug L.A."/>
            <person name="Sharon I."/>
            <person name="Castelle C.J."/>
            <person name="Probst A.J."/>
            <person name="Thomas B.C."/>
            <person name="Singh A."/>
            <person name="Wilkins M.J."/>
            <person name="Karaoz U."/>
            <person name="Brodie E.L."/>
            <person name="Williams K.H."/>
            <person name="Hubbard S.S."/>
            <person name="Banfield J.F."/>
        </authorList>
    </citation>
    <scope>NUCLEOTIDE SEQUENCE [LARGE SCALE GENOMIC DNA]</scope>
</reference>
<dbReference type="PROSITE" id="PS50280">
    <property type="entry name" value="SET"/>
    <property type="match status" value="1"/>
</dbReference>
<keyword evidence="5" id="KW-0949">S-adenosyl-L-methionine</keyword>
<evidence type="ECO:0000256" key="1">
    <source>
        <dbReference type="ARBA" id="ARBA00004286"/>
    </source>
</evidence>
<dbReference type="Pfam" id="PF00856">
    <property type="entry name" value="SET"/>
    <property type="match status" value="1"/>
</dbReference>
<keyword evidence="4" id="KW-0808">Transferase</keyword>
<feature type="domain" description="SET" evidence="6">
    <location>
        <begin position="6"/>
        <end position="111"/>
    </location>
</feature>
<evidence type="ECO:0000313" key="7">
    <source>
        <dbReference type="EMBL" id="OGG53533.1"/>
    </source>
</evidence>
<evidence type="ECO:0000256" key="4">
    <source>
        <dbReference type="ARBA" id="ARBA00022679"/>
    </source>
</evidence>
<comment type="subcellular location">
    <subcellularLocation>
        <location evidence="1">Chromosome</location>
    </subcellularLocation>
</comment>
<dbReference type="EMBL" id="MFKT01000010">
    <property type="protein sequence ID" value="OGG53533.1"/>
    <property type="molecule type" value="Genomic_DNA"/>
</dbReference>
<dbReference type="InterPro" id="IPR001214">
    <property type="entry name" value="SET_dom"/>
</dbReference>
<keyword evidence="2" id="KW-0158">Chromosome</keyword>
<evidence type="ECO:0000256" key="5">
    <source>
        <dbReference type="ARBA" id="ARBA00022691"/>
    </source>
</evidence>
<dbReference type="STRING" id="1798480.A2851_03760"/>
<dbReference type="GO" id="GO:0005694">
    <property type="term" value="C:chromosome"/>
    <property type="evidence" value="ECO:0007669"/>
    <property type="project" value="UniProtKB-SubCell"/>
</dbReference>
<keyword evidence="3" id="KW-0489">Methyltransferase</keyword>
<dbReference type="SUPFAM" id="SSF82199">
    <property type="entry name" value="SET domain"/>
    <property type="match status" value="1"/>
</dbReference>
<dbReference type="Gene3D" id="2.170.270.10">
    <property type="entry name" value="SET domain"/>
    <property type="match status" value="1"/>
</dbReference>
<evidence type="ECO:0000256" key="3">
    <source>
        <dbReference type="ARBA" id="ARBA00022603"/>
    </source>
</evidence>
<dbReference type="AlphaFoldDB" id="A0A1F6CWK4"/>
<accession>A0A1F6CWK4</accession>
<name>A0A1F6CWK4_9BACT</name>
<evidence type="ECO:0000256" key="2">
    <source>
        <dbReference type="ARBA" id="ARBA00022454"/>
    </source>
</evidence>
<dbReference type="Proteomes" id="UP000176863">
    <property type="component" value="Unassembled WGS sequence"/>
</dbReference>
<evidence type="ECO:0000259" key="6">
    <source>
        <dbReference type="PROSITE" id="PS50280"/>
    </source>
</evidence>
<dbReference type="PANTHER" id="PTHR22884">
    <property type="entry name" value="SET DOMAIN PROTEINS"/>
    <property type="match status" value="1"/>
</dbReference>
<comment type="caution">
    <text evidence="7">The sequence shown here is derived from an EMBL/GenBank/DDBJ whole genome shotgun (WGS) entry which is preliminary data.</text>
</comment>
<dbReference type="InterPro" id="IPR046341">
    <property type="entry name" value="SET_dom_sf"/>
</dbReference>
<protein>
    <recommendedName>
        <fullName evidence="6">SET domain-containing protein</fullName>
    </recommendedName>
</protein>